<dbReference type="eggNOG" id="ENOG502R5WU">
    <property type="taxonomic scope" value="Eukaryota"/>
</dbReference>
<name>M7YIT6_TRIUA</name>
<reference evidence="3" key="1">
    <citation type="journal article" date="2013" name="Nature">
        <title>Draft genome of the wheat A-genome progenitor Triticum urartu.</title>
        <authorList>
            <person name="Ling H.Q."/>
            <person name="Zhao S."/>
            <person name="Liu D."/>
            <person name="Wang J."/>
            <person name="Sun H."/>
            <person name="Zhang C."/>
            <person name="Fan H."/>
            <person name="Li D."/>
            <person name="Dong L."/>
            <person name="Tao Y."/>
            <person name="Gao C."/>
            <person name="Wu H."/>
            <person name="Li Y."/>
            <person name="Cui Y."/>
            <person name="Guo X."/>
            <person name="Zheng S."/>
            <person name="Wang B."/>
            <person name="Yu K."/>
            <person name="Liang Q."/>
            <person name="Yang W."/>
            <person name="Lou X."/>
            <person name="Chen J."/>
            <person name="Feng M."/>
            <person name="Jian J."/>
            <person name="Zhang X."/>
            <person name="Luo G."/>
            <person name="Jiang Y."/>
            <person name="Liu J."/>
            <person name="Wang Z."/>
            <person name="Sha Y."/>
            <person name="Zhang B."/>
            <person name="Wu H."/>
            <person name="Tang D."/>
            <person name="Shen Q."/>
            <person name="Xue P."/>
            <person name="Zou S."/>
            <person name="Wang X."/>
            <person name="Liu X."/>
            <person name="Wang F."/>
            <person name="Yang Y."/>
            <person name="An X."/>
            <person name="Dong Z."/>
            <person name="Zhang K."/>
            <person name="Zhang X."/>
            <person name="Luo M.C."/>
            <person name="Dvorak J."/>
            <person name="Tong Y."/>
            <person name="Wang J."/>
            <person name="Yang H."/>
            <person name="Li Z."/>
            <person name="Wang D."/>
            <person name="Zhang A."/>
            <person name="Wang J."/>
        </authorList>
    </citation>
    <scope>NUCLEOTIDE SEQUENCE</scope>
</reference>
<dbReference type="PANTHER" id="PTHR33074">
    <property type="entry name" value="EXPRESSED PROTEIN-RELATED"/>
    <property type="match status" value="1"/>
</dbReference>
<sequence length="502" mass="56569">MRERSKEIANDTNDSTNDSTAQEFTNTGSQMVVSLWPAHPPIPSRLSVHCKWMRPGHVFFQEPKILCAADCFFVLRIAIGRSPPPINITQKVSDYFIYQSASSTGPSLKLLPHPHPHLFTDNEVGVLPRGNEFTIAVLSQTSYYNFVLYLFKSEDWYWTSKKVLVDSPQIPFPMPLPPDHVHGHFQHLTNSVITIGSRGLVGWVDLWHGILLYDVLRDDNDKVRLVPLPVRLGSHGGKALACCPKPYRSVAVLGDCLRLTEALLSWGIASGDRLPGKDPETRGPNIRIDDWTLTTYTNCDITANPKDWKINFTVKASAIQIDTAMRSGLVRCGMLRKTEAAERNLQNLWTCQPVLSLNDQGTVVYLITRVKFRHPKAWLLAVDMANEQVRAMAKIEAERSTALSLNYFPCRISSPATCLDGTTMPGLGDVAHNFSSILKVCYRVLEHRKYPKDGSTRYFPEDGGLGIEEGREEIKGERAWRALPLMCARDEKMWLRVFCCCR</sequence>
<protein>
    <recommendedName>
        <fullName evidence="2">DUF1618 domain-containing protein</fullName>
    </recommendedName>
</protein>
<proteinExistence type="predicted"/>
<gene>
    <name evidence="3" type="ORF">TRIUR3_27535</name>
</gene>
<evidence type="ECO:0000256" key="1">
    <source>
        <dbReference type="SAM" id="MobiDB-lite"/>
    </source>
</evidence>
<accession>M7YIT6</accession>
<dbReference type="EMBL" id="KD232045">
    <property type="protein sequence ID" value="EMS50358.1"/>
    <property type="molecule type" value="Genomic_DNA"/>
</dbReference>
<dbReference type="AlphaFoldDB" id="M7YIT6"/>
<evidence type="ECO:0000313" key="3">
    <source>
        <dbReference type="EMBL" id="EMS50358.1"/>
    </source>
</evidence>
<feature type="region of interest" description="Disordered" evidence="1">
    <location>
        <begin position="1"/>
        <end position="20"/>
    </location>
</feature>
<dbReference type="Pfam" id="PF07762">
    <property type="entry name" value="DUF1618"/>
    <property type="match status" value="1"/>
</dbReference>
<dbReference type="InterPro" id="IPR011676">
    <property type="entry name" value="DUF1618"/>
</dbReference>
<evidence type="ECO:0000259" key="2">
    <source>
        <dbReference type="Pfam" id="PF07762"/>
    </source>
</evidence>
<organism evidence="3">
    <name type="scientific">Triticum urartu</name>
    <name type="common">Red wild einkorn</name>
    <name type="synonym">Crithodium urartu</name>
    <dbReference type="NCBI Taxonomy" id="4572"/>
    <lineage>
        <taxon>Eukaryota</taxon>
        <taxon>Viridiplantae</taxon>
        <taxon>Streptophyta</taxon>
        <taxon>Embryophyta</taxon>
        <taxon>Tracheophyta</taxon>
        <taxon>Spermatophyta</taxon>
        <taxon>Magnoliopsida</taxon>
        <taxon>Liliopsida</taxon>
        <taxon>Poales</taxon>
        <taxon>Poaceae</taxon>
        <taxon>BOP clade</taxon>
        <taxon>Pooideae</taxon>
        <taxon>Triticodae</taxon>
        <taxon>Triticeae</taxon>
        <taxon>Triticinae</taxon>
        <taxon>Triticum</taxon>
    </lineage>
</organism>
<feature type="domain" description="DUF1618" evidence="2">
    <location>
        <begin position="203"/>
        <end position="363"/>
    </location>
</feature>
<dbReference type="OMA" id="QPEAWVL"/>
<dbReference type="PANTHER" id="PTHR33074:SF138">
    <property type="entry name" value="DUF1618 DOMAIN-CONTAINING PROTEIN"/>
    <property type="match status" value="1"/>
</dbReference>
<feature type="compositionally biased region" description="Polar residues" evidence="1">
    <location>
        <begin position="10"/>
        <end position="20"/>
    </location>
</feature>